<accession>A0A1Q5PU40</accession>
<comment type="caution">
    <text evidence="5">The sequence shown here is derived from an EMBL/GenBank/DDBJ whole genome shotgun (WGS) entry which is preliminary data.</text>
</comment>
<dbReference type="GO" id="GO:0003677">
    <property type="term" value="F:DNA binding"/>
    <property type="evidence" value="ECO:0007669"/>
    <property type="project" value="UniProtKB-KW"/>
</dbReference>
<organism evidence="5 6">
    <name type="scientific">Buchananella hordeovulneris</name>
    <dbReference type="NCBI Taxonomy" id="52770"/>
    <lineage>
        <taxon>Bacteria</taxon>
        <taxon>Bacillati</taxon>
        <taxon>Actinomycetota</taxon>
        <taxon>Actinomycetes</taxon>
        <taxon>Actinomycetales</taxon>
        <taxon>Actinomycetaceae</taxon>
        <taxon>Buchananella</taxon>
    </lineage>
</organism>
<evidence type="ECO:0000256" key="1">
    <source>
        <dbReference type="ARBA" id="ARBA00023015"/>
    </source>
</evidence>
<dbReference type="PANTHER" id="PTHR43132">
    <property type="entry name" value="ARSENICAL RESISTANCE OPERON REPRESSOR ARSR-RELATED"/>
    <property type="match status" value="1"/>
</dbReference>
<keyword evidence="6" id="KW-1185">Reference proteome</keyword>
<dbReference type="EMBL" id="MQVS01000010">
    <property type="protein sequence ID" value="OKL51101.1"/>
    <property type="molecule type" value="Genomic_DNA"/>
</dbReference>
<keyword evidence="3" id="KW-0804">Transcription</keyword>
<dbReference type="CDD" id="cd00090">
    <property type="entry name" value="HTH_ARSR"/>
    <property type="match status" value="1"/>
</dbReference>
<dbReference type="AlphaFoldDB" id="A0A1Q5PU40"/>
<dbReference type="SUPFAM" id="SSF46785">
    <property type="entry name" value="Winged helix' DNA-binding domain"/>
    <property type="match status" value="1"/>
</dbReference>
<dbReference type="GO" id="GO:0003700">
    <property type="term" value="F:DNA-binding transcription factor activity"/>
    <property type="evidence" value="ECO:0007669"/>
    <property type="project" value="InterPro"/>
</dbReference>
<protein>
    <submittedName>
        <fullName evidence="5">Transcriptional regulator</fullName>
    </submittedName>
</protein>
<dbReference type="Proteomes" id="UP000185612">
    <property type="component" value="Unassembled WGS sequence"/>
</dbReference>
<dbReference type="InterPro" id="IPR001845">
    <property type="entry name" value="HTH_ArsR_DNA-bd_dom"/>
</dbReference>
<gene>
    <name evidence="5" type="ORF">BSZ40_09350</name>
</gene>
<proteinExistence type="predicted"/>
<sequence length="104" mass="11167">MKIPTQVTSAQLVRAAAGFKVLGNPSRLQLLIQLAAAELTVSQLVERSGLSQPLVSQHLRSLRDAGLVMAQRHGKEIRYRIADEHVIHVVADALTHAEEAAAAG</sequence>
<dbReference type="PRINTS" id="PR00778">
    <property type="entry name" value="HTHARSR"/>
</dbReference>
<evidence type="ECO:0000256" key="2">
    <source>
        <dbReference type="ARBA" id="ARBA00023125"/>
    </source>
</evidence>
<evidence type="ECO:0000313" key="5">
    <source>
        <dbReference type="EMBL" id="OKL51101.1"/>
    </source>
</evidence>
<dbReference type="InterPro" id="IPR051011">
    <property type="entry name" value="Metal_resp_trans_reg"/>
</dbReference>
<name>A0A1Q5PU40_9ACTO</name>
<dbReference type="STRING" id="52770.BSZ40_09350"/>
<dbReference type="InterPro" id="IPR036390">
    <property type="entry name" value="WH_DNA-bd_sf"/>
</dbReference>
<evidence type="ECO:0000256" key="3">
    <source>
        <dbReference type="ARBA" id="ARBA00023163"/>
    </source>
</evidence>
<keyword evidence="1" id="KW-0805">Transcription regulation</keyword>
<evidence type="ECO:0000313" key="6">
    <source>
        <dbReference type="Proteomes" id="UP000185612"/>
    </source>
</evidence>
<evidence type="ECO:0000259" key="4">
    <source>
        <dbReference type="PROSITE" id="PS50987"/>
    </source>
</evidence>
<dbReference type="NCBIfam" id="NF033788">
    <property type="entry name" value="HTH_metalloreg"/>
    <property type="match status" value="1"/>
</dbReference>
<keyword evidence="2" id="KW-0238">DNA-binding</keyword>
<dbReference type="Pfam" id="PF01022">
    <property type="entry name" value="HTH_5"/>
    <property type="match status" value="1"/>
</dbReference>
<dbReference type="PANTHER" id="PTHR43132:SF6">
    <property type="entry name" value="HTH-TYPE TRANSCRIPTIONAL REPRESSOR CZRA"/>
    <property type="match status" value="1"/>
</dbReference>
<dbReference type="InterPro" id="IPR036388">
    <property type="entry name" value="WH-like_DNA-bd_sf"/>
</dbReference>
<feature type="domain" description="HTH arsR-type" evidence="4">
    <location>
        <begin position="7"/>
        <end position="101"/>
    </location>
</feature>
<dbReference type="SMART" id="SM00418">
    <property type="entry name" value="HTH_ARSR"/>
    <property type="match status" value="1"/>
</dbReference>
<dbReference type="InterPro" id="IPR011991">
    <property type="entry name" value="ArsR-like_HTH"/>
</dbReference>
<reference evidence="6" key="1">
    <citation type="submission" date="2016-12" db="EMBL/GenBank/DDBJ databases">
        <authorList>
            <person name="Meng X."/>
        </authorList>
    </citation>
    <scope>NUCLEOTIDE SEQUENCE [LARGE SCALE GENOMIC DNA]</scope>
    <source>
        <strain evidence="6">DSM 20732</strain>
    </source>
</reference>
<dbReference type="OrthoDB" id="3268605at2"/>
<dbReference type="Gene3D" id="1.10.10.10">
    <property type="entry name" value="Winged helix-like DNA-binding domain superfamily/Winged helix DNA-binding domain"/>
    <property type="match status" value="1"/>
</dbReference>
<dbReference type="RefSeq" id="WP_073825645.1">
    <property type="nucleotide sequence ID" value="NZ_JAUNKL010000072.1"/>
</dbReference>
<dbReference type="PROSITE" id="PS50987">
    <property type="entry name" value="HTH_ARSR_2"/>
    <property type="match status" value="1"/>
</dbReference>